<dbReference type="Pfam" id="PF26640">
    <property type="entry name" value="DUF8212"/>
    <property type="match status" value="1"/>
</dbReference>
<dbReference type="EMBL" id="JAUIRO010000001">
    <property type="protein sequence ID" value="KAK0734629.1"/>
    <property type="molecule type" value="Genomic_DNA"/>
</dbReference>
<protein>
    <submittedName>
        <fullName evidence="3">Heterokaryon incompatibility protein-domain-containing protein</fullName>
    </submittedName>
</protein>
<gene>
    <name evidence="3" type="ORF">B0T26DRAFT_737226</name>
</gene>
<evidence type="ECO:0000259" key="1">
    <source>
        <dbReference type="Pfam" id="PF06985"/>
    </source>
</evidence>
<evidence type="ECO:0000313" key="4">
    <source>
        <dbReference type="Proteomes" id="UP001172101"/>
    </source>
</evidence>
<evidence type="ECO:0000259" key="2">
    <source>
        <dbReference type="Pfam" id="PF26640"/>
    </source>
</evidence>
<proteinExistence type="predicted"/>
<keyword evidence="4" id="KW-1185">Reference proteome</keyword>
<accession>A0AA40EAP4</accession>
<name>A0AA40EAP4_9PEZI</name>
<organism evidence="3 4">
    <name type="scientific">Lasiosphaeria miniovina</name>
    <dbReference type="NCBI Taxonomy" id="1954250"/>
    <lineage>
        <taxon>Eukaryota</taxon>
        <taxon>Fungi</taxon>
        <taxon>Dikarya</taxon>
        <taxon>Ascomycota</taxon>
        <taxon>Pezizomycotina</taxon>
        <taxon>Sordariomycetes</taxon>
        <taxon>Sordariomycetidae</taxon>
        <taxon>Sordariales</taxon>
        <taxon>Lasiosphaeriaceae</taxon>
        <taxon>Lasiosphaeria</taxon>
    </lineage>
</organism>
<reference evidence="3" key="1">
    <citation type="submission" date="2023-06" db="EMBL/GenBank/DDBJ databases">
        <title>Genome-scale phylogeny and comparative genomics of the fungal order Sordariales.</title>
        <authorList>
            <consortium name="Lawrence Berkeley National Laboratory"/>
            <person name="Hensen N."/>
            <person name="Bonometti L."/>
            <person name="Westerberg I."/>
            <person name="Brannstrom I.O."/>
            <person name="Guillou S."/>
            <person name="Cros-Aarteil S."/>
            <person name="Calhoun S."/>
            <person name="Haridas S."/>
            <person name="Kuo A."/>
            <person name="Mondo S."/>
            <person name="Pangilinan J."/>
            <person name="Riley R."/>
            <person name="LaButti K."/>
            <person name="Andreopoulos B."/>
            <person name="Lipzen A."/>
            <person name="Chen C."/>
            <person name="Yanf M."/>
            <person name="Daum C."/>
            <person name="Ng V."/>
            <person name="Clum A."/>
            <person name="Steindorff A."/>
            <person name="Ohm R."/>
            <person name="Martin F."/>
            <person name="Silar P."/>
            <person name="Natvig D."/>
            <person name="Lalanne C."/>
            <person name="Gautier V."/>
            <person name="Ament-velasquez S.L."/>
            <person name="Kruys A."/>
            <person name="Hutchinson M.I."/>
            <person name="Powell A.J."/>
            <person name="Barry K."/>
            <person name="Miller A.N."/>
            <person name="Grigoriev I.V."/>
            <person name="Debuchy R."/>
            <person name="Gladieux P."/>
            <person name="Thoren M.H."/>
            <person name="Johannesson H."/>
        </authorList>
    </citation>
    <scope>NUCLEOTIDE SEQUENCE</scope>
    <source>
        <strain evidence="3">SMH2392-1A</strain>
    </source>
</reference>
<dbReference type="PANTHER" id="PTHR10622:SF10">
    <property type="entry name" value="HET DOMAIN-CONTAINING PROTEIN"/>
    <property type="match status" value="1"/>
</dbReference>
<dbReference type="GeneID" id="85326689"/>
<dbReference type="Proteomes" id="UP001172101">
    <property type="component" value="Unassembled WGS sequence"/>
</dbReference>
<dbReference type="PANTHER" id="PTHR10622">
    <property type="entry name" value="HET DOMAIN-CONTAINING PROTEIN"/>
    <property type="match status" value="1"/>
</dbReference>
<dbReference type="InterPro" id="IPR058525">
    <property type="entry name" value="DUF8212"/>
</dbReference>
<evidence type="ECO:0000313" key="3">
    <source>
        <dbReference type="EMBL" id="KAK0734629.1"/>
    </source>
</evidence>
<dbReference type="InterPro" id="IPR010730">
    <property type="entry name" value="HET"/>
</dbReference>
<comment type="caution">
    <text evidence="3">The sequence shown here is derived from an EMBL/GenBank/DDBJ whole genome shotgun (WGS) entry which is preliminary data.</text>
</comment>
<feature type="domain" description="DUF8212" evidence="2">
    <location>
        <begin position="245"/>
        <end position="276"/>
    </location>
</feature>
<feature type="domain" description="Heterokaryon incompatibility" evidence="1">
    <location>
        <begin position="22"/>
        <end position="122"/>
    </location>
</feature>
<sequence>MRLLDTKKLRVVEFADNAIPSYSILSHTWGDQEITYQDIVSLSSGSRNLSAVFNLDSEVKSKKGFAKVKNAAALAAEDGFAYLWIDTCCIDKASSAELSEAINSMYRWYEESDLCYAYLSDVVPAREELPSAANSTFRRSRWFTRGWTLQELLAPKEVRFFASDWSYLGSHIPPSPNIIGKNLLTEITSIDQRVLQGTLEPRQVSVATRMSWAASRETTRLEDIAYCLLGVFSVNMPLLYGEGRRAFVRLQEAILRETDDQSIFAWKSLSRDAPNHLSGLLADSPKLFQTARNIRALPPLLTGDKVPTVMSSQGLQVQLFLKPTSITSTIEQEE</sequence>
<dbReference type="RefSeq" id="XP_060303506.1">
    <property type="nucleotide sequence ID" value="XM_060443419.1"/>
</dbReference>
<dbReference type="Pfam" id="PF06985">
    <property type="entry name" value="HET"/>
    <property type="match status" value="1"/>
</dbReference>
<dbReference type="AlphaFoldDB" id="A0AA40EAP4"/>